<organism evidence="2 3">
    <name type="scientific">Isoptericola halotolerans</name>
    <dbReference type="NCBI Taxonomy" id="300560"/>
    <lineage>
        <taxon>Bacteria</taxon>
        <taxon>Bacillati</taxon>
        <taxon>Actinomycetota</taxon>
        <taxon>Actinomycetes</taxon>
        <taxon>Micrococcales</taxon>
        <taxon>Promicromonosporaceae</taxon>
        <taxon>Isoptericola</taxon>
    </lineage>
</organism>
<gene>
    <name evidence="2" type="ORF">HDG69_002556</name>
</gene>
<dbReference type="Proteomes" id="UP000757540">
    <property type="component" value="Unassembled WGS sequence"/>
</dbReference>
<dbReference type="RefSeq" id="WP_343036428.1">
    <property type="nucleotide sequence ID" value="NZ_BAAAML010000005.1"/>
</dbReference>
<evidence type="ECO:0000313" key="2">
    <source>
        <dbReference type="EMBL" id="NOV97971.1"/>
    </source>
</evidence>
<dbReference type="EMBL" id="JABEZU010000003">
    <property type="protein sequence ID" value="NOV97971.1"/>
    <property type="molecule type" value="Genomic_DNA"/>
</dbReference>
<feature type="compositionally biased region" description="Low complexity" evidence="1">
    <location>
        <begin position="99"/>
        <end position="112"/>
    </location>
</feature>
<comment type="caution">
    <text evidence="2">The sequence shown here is derived from an EMBL/GenBank/DDBJ whole genome shotgun (WGS) entry which is preliminary data.</text>
</comment>
<keyword evidence="3" id="KW-1185">Reference proteome</keyword>
<evidence type="ECO:0008006" key="4">
    <source>
        <dbReference type="Google" id="ProtNLM"/>
    </source>
</evidence>
<accession>A0ABX2A5P2</accession>
<proteinExistence type="predicted"/>
<feature type="region of interest" description="Disordered" evidence="1">
    <location>
        <begin position="83"/>
        <end position="128"/>
    </location>
</feature>
<feature type="compositionally biased region" description="Basic and acidic residues" evidence="1">
    <location>
        <begin position="83"/>
        <end position="95"/>
    </location>
</feature>
<reference evidence="2 3" key="1">
    <citation type="submission" date="2020-05" db="EMBL/GenBank/DDBJ databases">
        <title>Genomic Encyclopedia of Type Strains, Phase III (KMG-III): the genomes of soil and plant-associated and newly described type strains.</title>
        <authorList>
            <person name="Whitman W."/>
        </authorList>
    </citation>
    <scope>NUCLEOTIDE SEQUENCE [LARGE SCALE GENOMIC DNA]</scope>
    <source>
        <strain evidence="2 3">KCTC 19046</strain>
    </source>
</reference>
<evidence type="ECO:0000313" key="3">
    <source>
        <dbReference type="Proteomes" id="UP000757540"/>
    </source>
</evidence>
<sequence length="128" mass="13840">MIRRLFWVGVGVTITVVVIRQGRRVVARYTPEAVTERASELGRTASRRTGTFLSSFRGEFTAARDAREAELVAALLAEGQPHPDEVRAARADRGRHAARGASSSAAAAATADPEARIRADEDELGYSF</sequence>
<protein>
    <recommendedName>
        <fullName evidence="4">Secreted protein</fullName>
    </recommendedName>
</protein>
<evidence type="ECO:0000256" key="1">
    <source>
        <dbReference type="SAM" id="MobiDB-lite"/>
    </source>
</evidence>
<name>A0ABX2A5P2_9MICO</name>